<organism evidence="2 3">
    <name type="scientific">Streptomyces mashuensis</name>
    <dbReference type="NCBI Taxonomy" id="33904"/>
    <lineage>
        <taxon>Bacteria</taxon>
        <taxon>Bacillati</taxon>
        <taxon>Actinomycetota</taxon>
        <taxon>Actinomycetes</taxon>
        <taxon>Kitasatosporales</taxon>
        <taxon>Streptomycetaceae</taxon>
        <taxon>Streptomyces</taxon>
    </lineage>
</organism>
<evidence type="ECO:0000313" key="2">
    <source>
        <dbReference type="EMBL" id="GHF44543.1"/>
    </source>
</evidence>
<comment type="caution">
    <text evidence="2">The sequence shown here is derived from an EMBL/GenBank/DDBJ whole genome shotgun (WGS) entry which is preliminary data.</text>
</comment>
<dbReference type="CDD" id="cd00093">
    <property type="entry name" value="HTH_XRE"/>
    <property type="match status" value="1"/>
</dbReference>
<reference evidence="2" key="1">
    <citation type="journal article" date="2014" name="Int. J. Syst. Evol. Microbiol.">
        <title>Complete genome sequence of Corynebacterium casei LMG S-19264T (=DSM 44701T), isolated from a smear-ripened cheese.</title>
        <authorList>
            <consortium name="US DOE Joint Genome Institute (JGI-PGF)"/>
            <person name="Walter F."/>
            <person name="Albersmeier A."/>
            <person name="Kalinowski J."/>
            <person name="Ruckert C."/>
        </authorList>
    </citation>
    <scope>NUCLEOTIDE SEQUENCE</scope>
    <source>
        <strain evidence="2">JCM 4059</strain>
    </source>
</reference>
<dbReference type="InterPro" id="IPR001387">
    <property type="entry name" value="Cro/C1-type_HTH"/>
</dbReference>
<evidence type="ECO:0000259" key="1">
    <source>
        <dbReference type="PROSITE" id="PS50943"/>
    </source>
</evidence>
<accession>A0A919B247</accession>
<dbReference type="Proteomes" id="UP000638313">
    <property type="component" value="Unassembled WGS sequence"/>
</dbReference>
<dbReference type="InterPro" id="IPR043917">
    <property type="entry name" value="DUF5753"/>
</dbReference>
<dbReference type="Gene3D" id="1.10.260.40">
    <property type="entry name" value="lambda repressor-like DNA-binding domains"/>
    <property type="match status" value="1"/>
</dbReference>
<sequence length="283" mass="32289">MPPRNNPTARQARLGAELRKMRERVGLTAREAAAQLGVTPMRLSHIEIGRFGVGEERLRTMAALYGCADEAYVDALAKLTGRQERGWWREYQGRVPQKLLDLAAFEWHARRITSQQIVYVPGLLQTRAYSEAIFSYMPPEARPRNLDLVLDFRMRRKSALDRVDAVPYQFFVHEAALRMKVGDRGVVRDQLELIVKSSEQRGVTVRVIPFAAEGFVCMGFAMQYFAGDVPQLDTVQIDEVHDSLFLDAETELERYRTVLRTADRLALDAEASREFVLQILSET</sequence>
<keyword evidence="3" id="KW-1185">Reference proteome</keyword>
<dbReference type="EMBL" id="BNBD01000004">
    <property type="protein sequence ID" value="GHF44543.1"/>
    <property type="molecule type" value="Genomic_DNA"/>
</dbReference>
<dbReference type="SUPFAM" id="SSF47413">
    <property type="entry name" value="lambda repressor-like DNA-binding domains"/>
    <property type="match status" value="1"/>
</dbReference>
<reference evidence="2" key="2">
    <citation type="submission" date="2020-09" db="EMBL/GenBank/DDBJ databases">
        <authorList>
            <person name="Sun Q."/>
            <person name="Ohkuma M."/>
        </authorList>
    </citation>
    <scope>NUCLEOTIDE SEQUENCE</scope>
    <source>
        <strain evidence="2">JCM 4059</strain>
    </source>
</reference>
<dbReference type="SMART" id="SM00530">
    <property type="entry name" value="HTH_XRE"/>
    <property type="match status" value="1"/>
</dbReference>
<gene>
    <name evidence="2" type="ORF">GCM10010218_27420</name>
</gene>
<dbReference type="InterPro" id="IPR010982">
    <property type="entry name" value="Lambda_DNA-bd_dom_sf"/>
</dbReference>
<dbReference type="Pfam" id="PF19054">
    <property type="entry name" value="DUF5753"/>
    <property type="match status" value="1"/>
</dbReference>
<proteinExistence type="predicted"/>
<dbReference type="PROSITE" id="PS50943">
    <property type="entry name" value="HTH_CROC1"/>
    <property type="match status" value="1"/>
</dbReference>
<dbReference type="AlphaFoldDB" id="A0A919B247"/>
<dbReference type="RefSeq" id="WP_190129785.1">
    <property type="nucleotide sequence ID" value="NZ_BNBD01000004.1"/>
</dbReference>
<protein>
    <submittedName>
        <fullName evidence="2">Transcriptional regulator</fullName>
    </submittedName>
</protein>
<feature type="domain" description="HTH cro/C1-type" evidence="1">
    <location>
        <begin position="18"/>
        <end position="73"/>
    </location>
</feature>
<name>A0A919B247_9ACTN</name>
<dbReference type="GO" id="GO:0003677">
    <property type="term" value="F:DNA binding"/>
    <property type="evidence" value="ECO:0007669"/>
    <property type="project" value="InterPro"/>
</dbReference>
<dbReference type="Pfam" id="PF13560">
    <property type="entry name" value="HTH_31"/>
    <property type="match status" value="1"/>
</dbReference>
<evidence type="ECO:0000313" key="3">
    <source>
        <dbReference type="Proteomes" id="UP000638313"/>
    </source>
</evidence>